<feature type="transmembrane region" description="Helical" evidence="1">
    <location>
        <begin position="50"/>
        <end position="68"/>
    </location>
</feature>
<proteinExistence type="predicted"/>
<feature type="transmembrane region" description="Helical" evidence="1">
    <location>
        <begin position="323"/>
        <end position="342"/>
    </location>
</feature>
<dbReference type="RefSeq" id="WP_207354999.1">
    <property type="nucleotide sequence ID" value="NZ_CP071503.1"/>
</dbReference>
<feature type="transmembrane region" description="Helical" evidence="1">
    <location>
        <begin position="142"/>
        <end position="162"/>
    </location>
</feature>
<keyword evidence="1" id="KW-1133">Transmembrane helix</keyword>
<feature type="transmembrane region" description="Helical" evidence="1">
    <location>
        <begin position="88"/>
        <end position="105"/>
    </location>
</feature>
<protein>
    <submittedName>
        <fullName evidence="2">Uncharacterized protein</fullName>
    </submittedName>
</protein>
<evidence type="ECO:0000256" key="1">
    <source>
        <dbReference type="SAM" id="Phobius"/>
    </source>
</evidence>
<reference evidence="2 3" key="1">
    <citation type="submission" date="2021-03" db="EMBL/GenBank/DDBJ databases">
        <title>Novel species identification of genus Shewanella.</title>
        <authorList>
            <person name="Liu G."/>
            <person name="Zhang Q."/>
        </authorList>
    </citation>
    <scope>NUCLEOTIDE SEQUENCE [LARGE SCALE GENOMIC DNA]</scope>
    <source>
        <strain evidence="2 3">FJAT-51800</strain>
    </source>
</reference>
<feature type="transmembrane region" description="Helical" evidence="1">
    <location>
        <begin position="289"/>
        <end position="311"/>
    </location>
</feature>
<dbReference type="Proteomes" id="UP000662770">
    <property type="component" value="Chromosome"/>
</dbReference>
<sequence length="344" mass="38242">MFYRHHLKPYIPLMQVLTVSAIVTVFFLKNQFSVNFPINFQITQQFLSEIAPGALLICLLLGVSHYFINQRLNYSVKTSKLSLCQKVFGLSFFLGCSNLLLFLKAEKLKLTQRDRYMILLIGLSSAGGISCVSMSALGIPVYQLLLASLVMPLAIIIINVPFKREKSGSSVNFAVGCIQQSKTPKKLSDYLSQYLVGGCKLTANKTITIMFFEVLKGSVYKSNIDWSYVTHYPHLLLKDLGFSAQAAEVITQAWIAKTVANREAALIDVANAGIYDELTLIQQMLTLSLLINIASVSAFIVVGLNIMALFGKQANQYLKILPIAFFIVNIVPILPVGVYSLLYW</sequence>
<keyword evidence="3" id="KW-1185">Reference proteome</keyword>
<evidence type="ECO:0000313" key="2">
    <source>
        <dbReference type="EMBL" id="QSX33791.1"/>
    </source>
</evidence>
<accession>A0ABX7QS59</accession>
<feature type="transmembrane region" description="Helical" evidence="1">
    <location>
        <begin position="12"/>
        <end position="29"/>
    </location>
</feature>
<evidence type="ECO:0000313" key="3">
    <source>
        <dbReference type="Proteomes" id="UP000662770"/>
    </source>
</evidence>
<organism evidence="2 3">
    <name type="scientific">Shewanella avicenniae</name>
    <dbReference type="NCBI Taxonomy" id="2814294"/>
    <lineage>
        <taxon>Bacteria</taxon>
        <taxon>Pseudomonadati</taxon>
        <taxon>Pseudomonadota</taxon>
        <taxon>Gammaproteobacteria</taxon>
        <taxon>Alteromonadales</taxon>
        <taxon>Shewanellaceae</taxon>
        <taxon>Shewanella</taxon>
    </lineage>
</organism>
<keyword evidence="1" id="KW-0812">Transmembrane</keyword>
<name>A0ABX7QS59_9GAMM</name>
<keyword evidence="1" id="KW-0472">Membrane</keyword>
<feature type="transmembrane region" description="Helical" evidence="1">
    <location>
        <begin position="117"/>
        <end position="136"/>
    </location>
</feature>
<dbReference type="EMBL" id="CP071503">
    <property type="protein sequence ID" value="QSX33791.1"/>
    <property type="molecule type" value="Genomic_DNA"/>
</dbReference>
<gene>
    <name evidence="2" type="ORF">JYB87_00610</name>
</gene>